<comment type="caution">
    <text evidence="8">The sequence shown here is derived from an EMBL/GenBank/DDBJ whole genome shotgun (WGS) entry which is preliminary data.</text>
</comment>
<sequence>MDLFLSLGLQVGVFLAVAAMALLAFRQVEAGAAMKRRMRERAAGGPAASTAGPGVGLLKDSKAKTPLMSWLQARSAGGDEQKRSRLAKTLAEAGFDSPAAVPGYFLVRVVAAFGLPAALLVSQKLSPHPVVGLPLIAGALLLCGLGLVIPAIFVDLRAVGRRERLENQFPDALDLMVVCVEAGLGVDAAFIRVSQEIAPSHPEISGEFGRVSQELRAGRSRADALRRMAQRVEVDALRAFAALMIQTDSLGASITQTLRSYSGELREARFLRGEEKAMRIPVLLTLPLVACILPVIITALLLPAGLDVVHNLLPAMKRH</sequence>
<evidence type="ECO:0000256" key="6">
    <source>
        <dbReference type="SAM" id="Phobius"/>
    </source>
</evidence>
<feature type="transmembrane region" description="Helical" evidence="6">
    <location>
        <begin position="105"/>
        <end position="125"/>
    </location>
</feature>
<keyword evidence="9" id="KW-1185">Reference proteome</keyword>
<feature type="transmembrane region" description="Helical" evidence="6">
    <location>
        <begin position="6"/>
        <end position="28"/>
    </location>
</feature>
<dbReference type="PANTHER" id="PTHR35007:SF2">
    <property type="entry name" value="PILUS ASSEMBLE PROTEIN"/>
    <property type="match status" value="1"/>
</dbReference>
<dbReference type="Pfam" id="PF00482">
    <property type="entry name" value="T2SSF"/>
    <property type="match status" value="1"/>
</dbReference>
<name>A0ABS0T092_9CAUL</name>
<comment type="subcellular location">
    <subcellularLocation>
        <location evidence="1">Cell membrane</location>
        <topology evidence="1">Multi-pass membrane protein</topology>
    </subcellularLocation>
</comment>
<feature type="transmembrane region" description="Helical" evidence="6">
    <location>
        <begin position="282"/>
        <end position="306"/>
    </location>
</feature>
<feature type="transmembrane region" description="Helical" evidence="6">
    <location>
        <begin position="131"/>
        <end position="154"/>
    </location>
</feature>
<dbReference type="Proteomes" id="UP000639859">
    <property type="component" value="Unassembled WGS sequence"/>
</dbReference>
<dbReference type="EMBL" id="JADWOX010000007">
    <property type="protein sequence ID" value="MBI1684328.1"/>
    <property type="molecule type" value="Genomic_DNA"/>
</dbReference>
<dbReference type="PANTHER" id="PTHR35007">
    <property type="entry name" value="INTEGRAL MEMBRANE PROTEIN-RELATED"/>
    <property type="match status" value="1"/>
</dbReference>
<evidence type="ECO:0000256" key="1">
    <source>
        <dbReference type="ARBA" id="ARBA00004651"/>
    </source>
</evidence>
<keyword evidence="5 6" id="KW-0472">Membrane</keyword>
<dbReference type="RefSeq" id="WP_198576247.1">
    <property type="nucleotide sequence ID" value="NZ_JADWOX010000007.1"/>
</dbReference>
<protein>
    <submittedName>
        <fullName evidence="8">Type II secretion system F family protein</fullName>
    </submittedName>
</protein>
<dbReference type="InterPro" id="IPR018076">
    <property type="entry name" value="T2SS_GspF_dom"/>
</dbReference>
<evidence type="ECO:0000313" key="9">
    <source>
        <dbReference type="Proteomes" id="UP000639859"/>
    </source>
</evidence>
<gene>
    <name evidence="8" type="ORF">I4Q42_11680</name>
</gene>
<evidence type="ECO:0000256" key="3">
    <source>
        <dbReference type="ARBA" id="ARBA00022692"/>
    </source>
</evidence>
<evidence type="ECO:0000256" key="5">
    <source>
        <dbReference type="ARBA" id="ARBA00023136"/>
    </source>
</evidence>
<evidence type="ECO:0000259" key="7">
    <source>
        <dbReference type="Pfam" id="PF00482"/>
    </source>
</evidence>
<keyword evidence="4 6" id="KW-1133">Transmembrane helix</keyword>
<accession>A0ABS0T092</accession>
<evidence type="ECO:0000313" key="8">
    <source>
        <dbReference type="EMBL" id="MBI1684328.1"/>
    </source>
</evidence>
<keyword evidence="3 6" id="KW-0812">Transmembrane</keyword>
<reference evidence="8 9" key="1">
    <citation type="submission" date="2020-11" db="EMBL/GenBank/DDBJ databases">
        <title>genome sequence of strain KACC 18849.</title>
        <authorList>
            <person name="Gao J."/>
            <person name="Zhang X."/>
        </authorList>
    </citation>
    <scope>NUCLEOTIDE SEQUENCE [LARGE SCALE GENOMIC DNA]</scope>
    <source>
        <strain evidence="8 9">KACC 18849</strain>
    </source>
</reference>
<keyword evidence="2" id="KW-1003">Cell membrane</keyword>
<proteinExistence type="predicted"/>
<organism evidence="8 9">
    <name type="scientific">Caulobacter hibisci</name>
    <dbReference type="NCBI Taxonomy" id="2035993"/>
    <lineage>
        <taxon>Bacteria</taxon>
        <taxon>Pseudomonadati</taxon>
        <taxon>Pseudomonadota</taxon>
        <taxon>Alphaproteobacteria</taxon>
        <taxon>Caulobacterales</taxon>
        <taxon>Caulobacteraceae</taxon>
        <taxon>Caulobacter</taxon>
    </lineage>
</organism>
<evidence type="ECO:0000256" key="2">
    <source>
        <dbReference type="ARBA" id="ARBA00022475"/>
    </source>
</evidence>
<feature type="domain" description="Type II secretion system protein GspF" evidence="7">
    <location>
        <begin position="173"/>
        <end position="301"/>
    </location>
</feature>
<evidence type="ECO:0000256" key="4">
    <source>
        <dbReference type="ARBA" id="ARBA00022989"/>
    </source>
</evidence>